<comment type="subcellular location">
    <subcellularLocation>
        <location evidence="1">Nucleus</location>
    </subcellularLocation>
</comment>
<dbReference type="Proteomes" id="UP000747399">
    <property type="component" value="Unassembled WGS sequence"/>
</dbReference>
<dbReference type="SMART" id="SM00504">
    <property type="entry name" value="Ubox"/>
    <property type="match status" value="1"/>
</dbReference>
<dbReference type="Gene3D" id="3.30.160.360">
    <property type="match status" value="1"/>
</dbReference>
<feature type="compositionally biased region" description="Acidic residues" evidence="3">
    <location>
        <begin position="260"/>
        <end position="284"/>
    </location>
</feature>
<dbReference type="GO" id="GO:0051726">
    <property type="term" value="P:regulation of cell cycle"/>
    <property type="evidence" value="ECO:0007669"/>
    <property type="project" value="TreeGrafter"/>
</dbReference>
<feature type="region of interest" description="Disordered" evidence="3">
    <location>
        <begin position="871"/>
        <end position="964"/>
    </location>
</feature>
<dbReference type="PANTHER" id="PTHR22715:SF0">
    <property type="entry name" value="TRANSFORMING GROWTH FACTOR BETA REGULATOR 1"/>
    <property type="match status" value="1"/>
</dbReference>
<name>A0A8J4AWA2_9CHLO</name>
<evidence type="ECO:0000256" key="3">
    <source>
        <dbReference type="SAM" id="MobiDB-lite"/>
    </source>
</evidence>
<dbReference type="GO" id="GO:0005634">
    <property type="term" value="C:nucleus"/>
    <property type="evidence" value="ECO:0007669"/>
    <property type="project" value="UniProtKB-SubCell"/>
</dbReference>
<organism evidence="5 6">
    <name type="scientific">Volvox africanus</name>
    <dbReference type="NCBI Taxonomy" id="51714"/>
    <lineage>
        <taxon>Eukaryota</taxon>
        <taxon>Viridiplantae</taxon>
        <taxon>Chlorophyta</taxon>
        <taxon>core chlorophytes</taxon>
        <taxon>Chlorophyceae</taxon>
        <taxon>CS clade</taxon>
        <taxon>Chlamydomonadales</taxon>
        <taxon>Volvocaceae</taxon>
        <taxon>Volvox</taxon>
    </lineage>
</organism>
<comment type="caution">
    <text evidence="5">The sequence shown here is derived from an EMBL/GenBank/DDBJ whole genome shotgun (WGS) entry which is preliminary data.</text>
</comment>
<feature type="compositionally biased region" description="Gly residues" evidence="3">
    <location>
        <begin position="487"/>
        <end position="498"/>
    </location>
</feature>
<feature type="compositionally biased region" description="Gly residues" evidence="3">
    <location>
        <begin position="678"/>
        <end position="692"/>
    </location>
</feature>
<dbReference type="GO" id="GO:0004842">
    <property type="term" value="F:ubiquitin-protein transferase activity"/>
    <property type="evidence" value="ECO:0007669"/>
    <property type="project" value="InterPro"/>
</dbReference>
<evidence type="ECO:0000259" key="4">
    <source>
        <dbReference type="SMART" id="SM00504"/>
    </source>
</evidence>
<feature type="compositionally biased region" description="Basic residues" evidence="3">
    <location>
        <begin position="666"/>
        <end position="677"/>
    </location>
</feature>
<feature type="region of interest" description="Disordered" evidence="3">
    <location>
        <begin position="471"/>
        <end position="576"/>
    </location>
</feature>
<feature type="compositionally biased region" description="Low complexity" evidence="3">
    <location>
        <begin position="894"/>
        <end position="923"/>
    </location>
</feature>
<feature type="compositionally biased region" description="Acidic residues" evidence="3">
    <location>
        <begin position="649"/>
        <end position="662"/>
    </location>
</feature>
<dbReference type="Pfam" id="PF05965">
    <property type="entry name" value="FYRC"/>
    <property type="match status" value="1"/>
</dbReference>
<reference evidence="5" key="1">
    <citation type="journal article" date="2021" name="Proc. Natl. Acad. Sci. U.S.A.">
        <title>Three genomes in the algal genus Volvox reveal the fate of a haploid sex-determining region after a transition to homothallism.</title>
        <authorList>
            <person name="Yamamoto K."/>
            <person name="Hamaji T."/>
            <person name="Kawai-Toyooka H."/>
            <person name="Matsuzaki R."/>
            <person name="Takahashi F."/>
            <person name="Nishimura Y."/>
            <person name="Kawachi M."/>
            <person name="Noguchi H."/>
            <person name="Minakuchi Y."/>
            <person name="Umen J.G."/>
            <person name="Toyoda A."/>
            <person name="Nozaki H."/>
        </authorList>
    </citation>
    <scope>NUCLEOTIDE SEQUENCE</scope>
    <source>
        <strain evidence="5">NIES-3780</strain>
    </source>
</reference>
<dbReference type="InterPro" id="IPR040092">
    <property type="entry name" value="TBRG1"/>
</dbReference>
<dbReference type="UniPathway" id="UPA00143"/>
<proteinExistence type="predicted"/>
<evidence type="ECO:0000313" key="6">
    <source>
        <dbReference type="Proteomes" id="UP000747399"/>
    </source>
</evidence>
<dbReference type="EMBL" id="BNCO01000006">
    <property type="protein sequence ID" value="GIL48957.1"/>
    <property type="molecule type" value="Genomic_DNA"/>
</dbReference>
<feature type="region of interest" description="Disordered" evidence="3">
    <location>
        <begin position="629"/>
        <end position="695"/>
    </location>
</feature>
<dbReference type="PANTHER" id="PTHR22715">
    <property type="entry name" value="TRANSFORMING GROWTH FACTOR BETA REGULATED GENE 1"/>
    <property type="match status" value="1"/>
</dbReference>
<dbReference type="AlphaFoldDB" id="A0A8J4AWA2"/>
<dbReference type="GO" id="GO:0016567">
    <property type="term" value="P:protein ubiquitination"/>
    <property type="evidence" value="ECO:0007669"/>
    <property type="project" value="UniProtKB-UniPathway"/>
</dbReference>
<evidence type="ECO:0000256" key="2">
    <source>
        <dbReference type="ARBA" id="ARBA00023242"/>
    </source>
</evidence>
<protein>
    <recommendedName>
        <fullName evidence="4">U-box domain-containing protein</fullName>
    </recommendedName>
</protein>
<feature type="region of interest" description="Disordered" evidence="3">
    <location>
        <begin position="130"/>
        <end position="152"/>
    </location>
</feature>
<dbReference type="SUPFAM" id="SSF57850">
    <property type="entry name" value="RING/U-box"/>
    <property type="match status" value="1"/>
</dbReference>
<accession>A0A8J4AWA2</accession>
<dbReference type="InterPro" id="IPR013083">
    <property type="entry name" value="Znf_RING/FYVE/PHD"/>
</dbReference>
<sequence>MAELGESQASENKTSVNLVELFQAGENGIERRRTDNLFKQLDERQLTEDEQAIIQQRVDLQRKMFQEYERREKQRKQRELQDLCPDLDEAAAVRALELCNWKEEAAAERVSSDPTFLRRVISGVATVEHAPAPKPERHRNSGSRAVVGPRPRLVDPSQVGAVFVGRFKSRLGPHQISAMGRQQQPAPAARGAPTQMVGRRACTVAAAGLTPKPQAHDELAPVAACARSDRAEEYHDEEMADASRVVEPDSGELAPAADGAETETDDEEVHGEGEGEDHMEEDPNSADLSDNELHYEDDVLPVMSPLVGKRQRTAEKMDVEGLQPLQMVEIVGTAAGALSDEPPGAPGYQPRQLISAGQSDGQQQPEAVMAAVPAARQQGEFRNLAWTHGDDEEVSSPAMGGVTAATAPAVAAVLATAAIATSIVADQSMGTTTVPTAGLIAPATITAARPRRAKAELAAVLRHVGDMDMQSDVETCSDGNDSDFELGSGGGRRGGGGSAVLVDAATSSSDSDVDVEDEGSDDFVAPGSRKRRGAAGGRRQQQARKRAASGGTGVASRTRQRPAPGATQRRVTTETAPPGAAAIAIATGIAAAAVAAVSIPSAELADAAGPFSHGCGEVAIGSGGEAAASPLGQASLPTGTSAGGQAGPCEDDSDATVTEDESPGGRTKRQAKGKKGKGGGSKKNGGGGGSGGVVVSVPPSGGAAISASGHTCRGRVKQKGVKRADLLAVGILIPKPGWYNAGYIFPAGFRAQTLFRSSVDLDSLTLHTCEILGEDGQYWPAPTFVVTAADRPDEPLVAKSCTGCWTAVLRRINGEIEGRRAAGEDLPPPPKTAIAGPEYFGLNQPEICAAIEALDVERKCSTYWEGKLDREAVRKGGQPAPSRGPSGGGGRGASAGSAGVASAGAAAGTATARPPRGVPRSATSGGGGVKGRRSGRRADDDDGDEGGGNEGEDDPEETYAGNRWSAVTRAERYRKRCEEAGEDTAALLEQSLRDNPLPGFLDPITLEPVVNPAISPYGHVMGLATWKAVLAEHGRCPFTKQPLKPEAVTVLTKNNIDRYRGRIIQQ</sequence>
<feature type="compositionally biased region" description="Low complexity" evidence="3">
    <location>
        <begin position="499"/>
        <end position="510"/>
    </location>
</feature>
<dbReference type="PROSITE" id="PS51543">
    <property type="entry name" value="FYRC"/>
    <property type="match status" value="1"/>
</dbReference>
<dbReference type="Pfam" id="PF05964">
    <property type="entry name" value="FYRN"/>
    <property type="match status" value="1"/>
</dbReference>
<dbReference type="InterPro" id="IPR003613">
    <property type="entry name" value="Ubox_domain"/>
</dbReference>
<gene>
    <name evidence="5" type="ORF">Vafri_5450</name>
</gene>
<dbReference type="Gene3D" id="3.30.40.10">
    <property type="entry name" value="Zinc/RING finger domain, C3HC4 (zinc finger)"/>
    <property type="match status" value="1"/>
</dbReference>
<dbReference type="PROSITE" id="PS51542">
    <property type="entry name" value="FYRN"/>
    <property type="match status" value="1"/>
</dbReference>
<dbReference type="CDD" id="cd16453">
    <property type="entry name" value="RING-Ubox"/>
    <property type="match status" value="1"/>
</dbReference>
<feature type="region of interest" description="Disordered" evidence="3">
    <location>
        <begin position="228"/>
        <end position="290"/>
    </location>
</feature>
<evidence type="ECO:0000313" key="5">
    <source>
        <dbReference type="EMBL" id="GIL48957.1"/>
    </source>
</evidence>
<keyword evidence="2" id="KW-0539">Nucleus</keyword>
<feature type="compositionally biased region" description="Acidic residues" evidence="3">
    <location>
        <begin position="940"/>
        <end position="957"/>
    </location>
</feature>
<evidence type="ECO:0000256" key="1">
    <source>
        <dbReference type="ARBA" id="ARBA00004123"/>
    </source>
</evidence>
<dbReference type="Pfam" id="PF04564">
    <property type="entry name" value="U-box"/>
    <property type="match status" value="1"/>
</dbReference>
<dbReference type="GO" id="GO:0140993">
    <property type="term" value="F:histone modifying activity"/>
    <property type="evidence" value="ECO:0007669"/>
    <property type="project" value="UniProtKB-ARBA"/>
</dbReference>
<dbReference type="InterPro" id="IPR003889">
    <property type="entry name" value="FYrich_C"/>
</dbReference>
<feature type="compositionally biased region" description="Acidic residues" evidence="3">
    <location>
        <begin position="511"/>
        <end position="521"/>
    </location>
</feature>
<dbReference type="SMART" id="SM00542">
    <property type="entry name" value="FYRC"/>
    <property type="match status" value="1"/>
</dbReference>
<keyword evidence="6" id="KW-1185">Reference proteome</keyword>
<dbReference type="InterPro" id="IPR003888">
    <property type="entry name" value="FYrich_N"/>
</dbReference>
<feature type="domain" description="U-box" evidence="4">
    <location>
        <begin position="999"/>
        <end position="1059"/>
    </location>
</feature>